<name>A0A1N7K8E1_9BACI</name>
<dbReference type="RefSeq" id="WP_159438256.1">
    <property type="nucleotide sequence ID" value="NZ_FTOC01000009.1"/>
</dbReference>
<keyword evidence="1" id="KW-1133">Transmembrane helix</keyword>
<gene>
    <name evidence="2" type="ORF">SAMN05421687_10999</name>
</gene>
<reference evidence="3" key="1">
    <citation type="submission" date="2017-01" db="EMBL/GenBank/DDBJ databases">
        <authorList>
            <person name="Varghese N."/>
            <person name="Submissions S."/>
        </authorList>
    </citation>
    <scope>NUCLEOTIDE SEQUENCE [LARGE SCALE GENOMIC DNA]</scope>
    <source>
        <strain evidence="3">DSM 23127</strain>
    </source>
</reference>
<sequence>MMKKDYVNPVLAIMVAIVGVYLIVTTYPKWSLLGILFLVGGAFTFIMDTRRNRERI</sequence>
<evidence type="ECO:0000313" key="3">
    <source>
        <dbReference type="Proteomes" id="UP000187608"/>
    </source>
</evidence>
<proteinExistence type="predicted"/>
<accession>A0A1N7K8E1</accession>
<dbReference type="EMBL" id="FTOC01000009">
    <property type="protein sequence ID" value="SIS57803.1"/>
    <property type="molecule type" value="Genomic_DNA"/>
</dbReference>
<evidence type="ECO:0000256" key="1">
    <source>
        <dbReference type="SAM" id="Phobius"/>
    </source>
</evidence>
<feature type="transmembrane region" description="Helical" evidence="1">
    <location>
        <begin position="7"/>
        <end position="24"/>
    </location>
</feature>
<evidence type="ECO:0000313" key="2">
    <source>
        <dbReference type="EMBL" id="SIS57803.1"/>
    </source>
</evidence>
<organism evidence="2 3">
    <name type="scientific">Salimicrobium flavidum</name>
    <dbReference type="NCBI Taxonomy" id="570947"/>
    <lineage>
        <taxon>Bacteria</taxon>
        <taxon>Bacillati</taxon>
        <taxon>Bacillota</taxon>
        <taxon>Bacilli</taxon>
        <taxon>Bacillales</taxon>
        <taxon>Bacillaceae</taxon>
        <taxon>Salimicrobium</taxon>
    </lineage>
</organism>
<dbReference type="Proteomes" id="UP000187608">
    <property type="component" value="Unassembled WGS sequence"/>
</dbReference>
<keyword evidence="1" id="KW-0472">Membrane</keyword>
<keyword evidence="3" id="KW-1185">Reference proteome</keyword>
<protein>
    <submittedName>
        <fullName evidence="2">Uncharacterized protein</fullName>
    </submittedName>
</protein>
<feature type="transmembrane region" description="Helical" evidence="1">
    <location>
        <begin position="30"/>
        <end position="47"/>
    </location>
</feature>
<keyword evidence="1" id="KW-0812">Transmembrane</keyword>
<dbReference type="AlphaFoldDB" id="A0A1N7K8E1"/>